<feature type="region of interest" description="Disordered" evidence="1">
    <location>
        <begin position="161"/>
        <end position="218"/>
    </location>
</feature>
<accession>A0A8D1T6E1</accession>
<dbReference type="AlphaFoldDB" id="A0A8D1T6E1"/>
<dbReference type="PANTHER" id="PTHR37341">
    <property type="entry name" value="PROTEIN INCA1"/>
    <property type="match status" value="1"/>
</dbReference>
<dbReference type="Pfam" id="PF15142">
    <property type="entry name" value="INCA1"/>
    <property type="match status" value="1"/>
</dbReference>
<reference evidence="2" key="1">
    <citation type="submission" date="2025-08" db="UniProtKB">
        <authorList>
            <consortium name="Ensembl"/>
        </authorList>
    </citation>
    <scope>IDENTIFICATION</scope>
</reference>
<proteinExistence type="predicted"/>
<evidence type="ECO:0000256" key="1">
    <source>
        <dbReference type="SAM" id="MobiDB-lite"/>
    </source>
</evidence>
<protein>
    <submittedName>
        <fullName evidence="2">Inhibitor of CDK, cyclin A1 interacting protein 1</fullName>
    </submittedName>
</protein>
<sequence length="295" mass="32632">MYDSFSIILPVAVRRLSPATQPSPVMQIQEDGDNLIPFAKCSRVVSRSPPPSLPSQSLRLTPRHYGNTFWENLSQKPRPTWMEEPYTPPLLRVTGCSQLGLYPPEGLPPPEMLCRRKRRRQHLAGMQQGSGSIPARVRAVTYHLEDLRRRQRIINELKKAQWGSSGAAPEPLGLDEDGCGQPSTRRHPDPEEERANSPREEDDLLSPGRAQVGLKRDLGRGRGGDVDVLYGETAEAKNRTGQMDLRGTKIKVGPLRYSDLRIQHCHCCDSGRCCGAGAIPGPGTSACFGRGIKIK</sequence>
<dbReference type="Proteomes" id="UP000694571">
    <property type="component" value="Unplaced"/>
</dbReference>
<organism evidence="2 3">
    <name type="scientific">Sus scrofa</name>
    <name type="common">Pig</name>
    <dbReference type="NCBI Taxonomy" id="9823"/>
    <lineage>
        <taxon>Eukaryota</taxon>
        <taxon>Metazoa</taxon>
        <taxon>Chordata</taxon>
        <taxon>Craniata</taxon>
        <taxon>Vertebrata</taxon>
        <taxon>Euteleostomi</taxon>
        <taxon>Mammalia</taxon>
        <taxon>Eutheria</taxon>
        <taxon>Laurasiatheria</taxon>
        <taxon>Artiodactyla</taxon>
        <taxon>Suina</taxon>
        <taxon>Suidae</taxon>
        <taxon>Sus</taxon>
    </lineage>
</organism>
<evidence type="ECO:0000313" key="2">
    <source>
        <dbReference type="Ensembl" id="ENSSSCP00050009650.1"/>
    </source>
</evidence>
<dbReference type="PANTHER" id="PTHR37341:SF1">
    <property type="entry name" value="PROTEIN INCA1"/>
    <property type="match status" value="1"/>
</dbReference>
<feature type="compositionally biased region" description="Basic and acidic residues" evidence="1">
    <location>
        <begin position="186"/>
        <end position="199"/>
    </location>
</feature>
<evidence type="ECO:0000313" key="3">
    <source>
        <dbReference type="Proteomes" id="UP000694571"/>
    </source>
</evidence>
<dbReference type="PRINTS" id="PR02102">
    <property type="entry name" value="PROTEININCA1"/>
</dbReference>
<dbReference type="Ensembl" id="ENSSSCT00050022787.1">
    <property type="protein sequence ID" value="ENSSSCP00050009650.1"/>
    <property type="gene ID" value="ENSSSCG00050016707.1"/>
</dbReference>
<name>A0A8D1T6E1_PIG</name>
<dbReference type="InterPro" id="IPR026238">
    <property type="entry name" value="INCA1"/>
</dbReference>